<dbReference type="InterPro" id="IPR045584">
    <property type="entry name" value="Pilin-like"/>
</dbReference>
<proteinExistence type="predicted"/>
<reference evidence="4" key="1">
    <citation type="submission" date="2017-09" db="EMBL/GenBank/DDBJ databases">
        <title>Depth-based differentiation of microbial function through sediment-hosted aquifers and enrichment of novel symbionts in the deep terrestrial subsurface.</title>
        <authorList>
            <person name="Probst A.J."/>
            <person name="Ladd B."/>
            <person name="Jarett J.K."/>
            <person name="Geller-Mcgrath D.E."/>
            <person name="Sieber C.M.K."/>
            <person name="Emerson J.B."/>
            <person name="Anantharaman K."/>
            <person name="Thomas B.C."/>
            <person name="Malmstrom R."/>
            <person name="Stieglmeier M."/>
            <person name="Klingl A."/>
            <person name="Woyke T."/>
            <person name="Ryan C.M."/>
            <person name="Banfield J.F."/>
        </authorList>
    </citation>
    <scope>NUCLEOTIDE SEQUENCE [LARGE SCALE GENOMIC DNA]</scope>
</reference>
<name>A0A2M6WHB7_9BACT</name>
<feature type="transmembrane region" description="Helical" evidence="2">
    <location>
        <begin position="32"/>
        <end position="55"/>
    </location>
</feature>
<evidence type="ECO:0008006" key="5">
    <source>
        <dbReference type="Google" id="ProtNLM"/>
    </source>
</evidence>
<evidence type="ECO:0000313" key="4">
    <source>
        <dbReference type="Proteomes" id="UP000228635"/>
    </source>
</evidence>
<feature type="region of interest" description="Disordered" evidence="1">
    <location>
        <begin position="1"/>
        <end position="25"/>
    </location>
</feature>
<gene>
    <name evidence="3" type="ORF">COU08_03830</name>
</gene>
<organism evidence="3 4">
    <name type="scientific">Candidatus Harrisonbacteria bacterium CG10_big_fil_rev_8_21_14_0_10_42_17</name>
    <dbReference type="NCBI Taxonomy" id="1974584"/>
    <lineage>
        <taxon>Bacteria</taxon>
        <taxon>Candidatus Harrisoniibacteriota</taxon>
    </lineage>
</organism>
<keyword evidence="2" id="KW-0472">Membrane</keyword>
<keyword evidence="2" id="KW-1133">Transmembrane helix</keyword>
<accession>A0A2M6WHB7</accession>
<evidence type="ECO:0000313" key="3">
    <source>
        <dbReference type="EMBL" id="PIT92187.1"/>
    </source>
</evidence>
<evidence type="ECO:0000256" key="1">
    <source>
        <dbReference type="SAM" id="MobiDB-lite"/>
    </source>
</evidence>
<sequence length="245" mass="26929">MQRDAYVAKKEKEKETRMEHQKKTKSEKNSGFTYIELIVVVGVITLLTGITISGLSGSRARLDIFKDQASVINAFLRARGLALNTFAPIGFNPTTEKLCGFGILVDYNDEGGDGVSGNEIIIYQDKIRKADITQTQDCDTDATMNPLLLGQRQYSGPAEKFETYTLSNDVRLMSNSSFGVTRELREIFFLPPKPTITLTTIAGGAPAPRGVEPPERAEGFVVLSNQTVTVSMGINRRGAVSYTYE</sequence>
<evidence type="ECO:0000256" key="2">
    <source>
        <dbReference type="SAM" id="Phobius"/>
    </source>
</evidence>
<protein>
    <recommendedName>
        <fullName evidence="5">Prepilin-type N-terminal cleavage/methylation domain-containing protein</fullName>
    </recommendedName>
</protein>
<keyword evidence="2" id="KW-0812">Transmembrane</keyword>
<dbReference type="Proteomes" id="UP000228635">
    <property type="component" value="Unassembled WGS sequence"/>
</dbReference>
<comment type="caution">
    <text evidence="3">The sequence shown here is derived from an EMBL/GenBank/DDBJ whole genome shotgun (WGS) entry which is preliminary data.</text>
</comment>
<dbReference type="AlphaFoldDB" id="A0A2M6WHB7"/>
<dbReference type="EMBL" id="PFBA01000032">
    <property type="protein sequence ID" value="PIT92187.1"/>
    <property type="molecule type" value="Genomic_DNA"/>
</dbReference>
<dbReference type="SUPFAM" id="SSF54523">
    <property type="entry name" value="Pili subunits"/>
    <property type="match status" value="1"/>
</dbReference>